<organism evidence="1 2">
    <name type="scientific">Trichogramma brassicae</name>
    <dbReference type="NCBI Taxonomy" id="86971"/>
    <lineage>
        <taxon>Eukaryota</taxon>
        <taxon>Metazoa</taxon>
        <taxon>Ecdysozoa</taxon>
        <taxon>Arthropoda</taxon>
        <taxon>Hexapoda</taxon>
        <taxon>Insecta</taxon>
        <taxon>Pterygota</taxon>
        <taxon>Neoptera</taxon>
        <taxon>Endopterygota</taxon>
        <taxon>Hymenoptera</taxon>
        <taxon>Apocrita</taxon>
        <taxon>Proctotrupomorpha</taxon>
        <taxon>Chalcidoidea</taxon>
        <taxon>Trichogrammatidae</taxon>
        <taxon>Trichogramma</taxon>
    </lineage>
</organism>
<reference evidence="1 2" key="1">
    <citation type="submission" date="2020-02" db="EMBL/GenBank/DDBJ databases">
        <authorList>
            <person name="Ferguson B K."/>
        </authorList>
    </citation>
    <scope>NUCLEOTIDE SEQUENCE [LARGE SCALE GENOMIC DNA]</scope>
</reference>
<evidence type="ECO:0000313" key="1">
    <source>
        <dbReference type="EMBL" id="CAB0042190.1"/>
    </source>
</evidence>
<evidence type="ECO:0000313" key="2">
    <source>
        <dbReference type="Proteomes" id="UP000479190"/>
    </source>
</evidence>
<dbReference type="AlphaFoldDB" id="A0A6H5IXD8"/>
<accession>A0A6H5IXD8</accession>
<dbReference type="Proteomes" id="UP000479190">
    <property type="component" value="Unassembled WGS sequence"/>
</dbReference>
<dbReference type="EMBL" id="CADCXV010001167">
    <property type="protein sequence ID" value="CAB0042190.1"/>
    <property type="molecule type" value="Genomic_DNA"/>
</dbReference>
<feature type="non-terminal residue" evidence="1">
    <location>
        <position position="119"/>
    </location>
</feature>
<protein>
    <submittedName>
        <fullName evidence="1">Uncharacterized protein</fullName>
    </submittedName>
</protein>
<sequence length="119" mass="14023">MIFFYRRCCQVCNEQDRVRKVMVACLNCIYFSELDKDSKSLSFVFNFFSAIIYKNRNAGRPESFSISLLPGCSSKIAMREGQIRFLSLFRGAHRKINTIQQCHHHFLTRSCSLKRRIEQ</sequence>
<proteinExistence type="predicted"/>
<name>A0A6H5IXD8_9HYME</name>
<gene>
    <name evidence="1" type="ORF">TBRA_LOCUS13822</name>
</gene>
<keyword evidence="2" id="KW-1185">Reference proteome</keyword>